<dbReference type="SUPFAM" id="SSF56281">
    <property type="entry name" value="Metallo-hydrolase/oxidoreductase"/>
    <property type="match status" value="1"/>
</dbReference>
<comment type="caution">
    <text evidence="1">The sequence shown here is derived from an EMBL/GenBank/DDBJ whole genome shotgun (WGS) entry which is preliminary data.</text>
</comment>
<accession>W7DNC9</accession>
<dbReference type="AlphaFoldDB" id="W7DNC9"/>
<organism evidence="1 2">
    <name type="scientific">Listeria fleischmannii FSL S10-1203</name>
    <dbReference type="NCBI Taxonomy" id="1265822"/>
    <lineage>
        <taxon>Bacteria</taxon>
        <taxon>Bacillati</taxon>
        <taxon>Bacillota</taxon>
        <taxon>Bacilli</taxon>
        <taxon>Bacillales</taxon>
        <taxon>Listeriaceae</taxon>
        <taxon>Listeria</taxon>
    </lineage>
</organism>
<gene>
    <name evidence="1" type="ORF">MCOL2_05895</name>
</gene>
<protein>
    <recommendedName>
        <fullName evidence="3">Metallo-beta-lactamase domain-containing protein</fullName>
    </recommendedName>
</protein>
<dbReference type="InterPro" id="IPR036866">
    <property type="entry name" value="RibonucZ/Hydroxyglut_hydro"/>
</dbReference>
<dbReference type="PATRIC" id="fig|1265822.4.peg.1199"/>
<dbReference type="Gene3D" id="3.60.15.10">
    <property type="entry name" value="Ribonuclease Z/Hydroxyacylglutathione hydrolase-like"/>
    <property type="match status" value="1"/>
</dbReference>
<evidence type="ECO:0008006" key="3">
    <source>
        <dbReference type="Google" id="ProtNLM"/>
    </source>
</evidence>
<evidence type="ECO:0000313" key="1">
    <source>
        <dbReference type="EMBL" id="EUJ59180.1"/>
    </source>
</evidence>
<proteinExistence type="predicted"/>
<name>W7DNC9_9LIST</name>
<dbReference type="Proteomes" id="UP000019241">
    <property type="component" value="Unassembled WGS sequence"/>
</dbReference>
<evidence type="ECO:0000313" key="2">
    <source>
        <dbReference type="Proteomes" id="UP000019241"/>
    </source>
</evidence>
<dbReference type="EMBL" id="AODM01000018">
    <property type="protein sequence ID" value="EUJ59180.1"/>
    <property type="molecule type" value="Genomic_DNA"/>
</dbReference>
<reference evidence="1 2" key="1">
    <citation type="submission" date="2012-12" db="EMBL/GenBank/DDBJ databases">
        <title>Novel taxa of Listeriaceae from agricultural environments in the United States.</title>
        <authorList>
            <person name="den Bakker H.C."/>
            <person name="Allred A."/>
            <person name="Warchocki S."/>
            <person name="Wright E.M."/>
            <person name="Burrell A."/>
            <person name="Nightingale K.K."/>
            <person name="Kephart D."/>
            <person name="Wiedmann M."/>
        </authorList>
    </citation>
    <scope>NUCLEOTIDE SEQUENCE [LARGE SCALE GENOMIC DNA]</scope>
    <source>
        <strain evidence="1 2">FSL S10-1203</strain>
    </source>
</reference>
<sequence>MNDMGTNTLNYEVIQSGSKGNCVVIHDVMVDCGVPFAKLKEHLYNIRYLLLTHIHSDHIRPATLQKIKVLFPKILIIGNYEVAQVYGVHVISNTGYPVETEHHNFMPFECVHNVVTQGFTWAINGLSIIYATDTNTLKHAPMGMYDYFFLESNHDEKKLLAARRNFKGGYDPYTSGKRHLSTKECKTFYYLNRRTQESELIELHKSERFY</sequence>